<evidence type="ECO:0000313" key="2">
    <source>
        <dbReference type="EMBL" id="KAG0144451.1"/>
    </source>
</evidence>
<name>A0A9P6NJ07_9BASI</name>
<proteinExistence type="predicted"/>
<accession>A0A9P6NJ07</accession>
<feature type="chain" id="PRO_5040417376" evidence="1">
    <location>
        <begin position="20"/>
        <end position="137"/>
    </location>
</feature>
<protein>
    <submittedName>
        <fullName evidence="2">Uncharacterized protein</fullName>
    </submittedName>
</protein>
<evidence type="ECO:0000313" key="3">
    <source>
        <dbReference type="Proteomes" id="UP000886653"/>
    </source>
</evidence>
<dbReference type="EMBL" id="MU167295">
    <property type="protein sequence ID" value="KAG0144451.1"/>
    <property type="molecule type" value="Genomic_DNA"/>
</dbReference>
<keyword evidence="1" id="KW-0732">Signal</keyword>
<organism evidence="2 3">
    <name type="scientific">Cronartium quercuum f. sp. fusiforme G11</name>
    <dbReference type="NCBI Taxonomy" id="708437"/>
    <lineage>
        <taxon>Eukaryota</taxon>
        <taxon>Fungi</taxon>
        <taxon>Dikarya</taxon>
        <taxon>Basidiomycota</taxon>
        <taxon>Pucciniomycotina</taxon>
        <taxon>Pucciniomycetes</taxon>
        <taxon>Pucciniales</taxon>
        <taxon>Coleosporiaceae</taxon>
        <taxon>Cronartium</taxon>
    </lineage>
</organism>
<gene>
    <name evidence="2" type="ORF">CROQUDRAFT_623836</name>
</gene>
<dbReference type="AlphaFoldDB" id="A0A9P6NJ07"/>
<feature type="signal peptide" evidence="1">
    <location>
        <begin position="1"/>
        <end position="19"/>
    </location>
</feature>
<evidence type="ECO:0000256" key="1">
    <source>
        <dbReference type="SAM" id="SignalP"/>
    </source>
</evidence>
<reference evidence="2" key="1">
    <citation type="submission" date="2013-11" db="EMBL/GenBank/DDBJ databases">
        <title>Genome sequence of the fusiform rust pathogen reveals effectors for host alternation and coevolution with pine.</title>
        <authorList>
            <consortium name="DOE Joint Genome Institute"/>
            <person name="Smith K."/>
            <person name="Pendleton A."/>
            <person name="Kubisiak T."/>
            <person name="Anderson C."/>
            <person name="Salamov A."/>
            <person name="Aerts A."/>
            <person name="Riley R."/>
            <person name="Clum A."/>
            <person name="Lindquist E."/>
            <person name="Ence D."/>
            <person name="Campbell M."/>
            <person name="Kronenberg Z."/>
            <person name="Feau N."/>
            <person name="Dhillon B."/>
            <person name="Hamelin R."/>
            <person name="Burleigh J."/>
            <person name="Smith J."/>
            <person name="Yandell M."/>
            <person name="Nelson C."/>
            <person name="Grigoriev I."/>
            <person name="Davis J."/>
        </authorList>
    </citation>
    <scope>NUCLEOTIDE SEQUENCE</scope>
    <source>
        <strain evidence="2">G11</strain>
    </source>
</reference>
<sequence>MLLQSLIATLALTAPVVKGPHYASETRPASVVPASTFTDVTAVFDVSANVVVNLGPTFKDACKTRNTDVIVRGLVDVRSSILDLRAKINLGVGIWVGANINVFVDLYVNLLVKLQVFDLSLEGRAFSPSHRVHQRWY</sequence>
<keyword evidence="3" id="KW-1185">Reference proteome</keyword>
<comment type="caution">
    <text evidence="2">The sequence shown here is derived from an EMBL/GenBank/DDBJ whole genome shotgun (WGS) entry which is preliminary data.</text>
</comment>
<dbReference type="Proteomes" id="UP000886653">
    <property type="component" value="Unassembled WGS sequence"/>
</dbReference>